<keyword evidence="2" id="KW-0808">Transferase</keyword>
<feature type="domain" description="Glycosyltransferase 2-like" evidence="1">
    <location>
        <begin position="7"/>
        <end position="142"/>
    </location>
</feature>
<dbReference type="SUPFAM" id="SSF53448">
    <property type="entry name" value="Nucleotide-diphospho-sugar transferases"/>
    <property type="match status" value="1"/>
</dbReference>
<proteinExistence type="predicted"/>
<dbReference type="Pfam" id="PF00535">
    <property type="entry name" value="Glycos_transf_2"/>
    <property type="match status" value="1"/>
</dbReference>
<reference evidence="3" key="2">
    <citation type="journal article" date="2011" name="Stand. Genomic Sci.">
        <title>Complete genome sequence of Weeksella virosa type strain (9751T).</title>
        <authorList>
            <person name="Lang E."/>
            <person name="Teshima H."/>
            <person name="Lucas S."/>
            <person name="Lapidus A."/>
            <person name="Hammon N."/>
            <person name="Deshpande S."/>
            <person name="Nolan M."/>
            <person name="Cheng J."/>
            <person name="Pitluck S."/>
            <person name="Liolios K."/>
            <person name="Pagani I."/>
            <person name="Mikhailova N."/>
            <person name="Ivanova N."/>
            <person name="Mavromatis K."/>
            <person name="Pati A."/>
            <person name="Tapia R."/>
            <person name="Han C."/>
            <person name="Goodwin L."/>
            <person name="Chen A."/>
            <person name="Palaniappan K."/>
            <person name="Land M."/>
            <person name="Hauser L."/>
            <person name="Chang Y."/>
            <person name="Jeffries C."/>
            <person name="Brambilla E."/>
            <person name="Kopitz M."/>
            <person name="Rohde M."/>
            <person name="Goker M."/>
            <person name="Tindall B."/>
            <person name="Detter J."/>
            <person name="Woyke T."/>
            <person name="Bristow J."/>
            <person name="Eisen J."/>
            <person name="Markowitz V."/>
            <person name="Hugenholtz P."/>
            <person name="Klenk H."/>
            <person name="Kyrpides N."/>
        </authorList>
    </citation>
    <scope>NUCLEOTIDE SEQUENCE [LARGE SCALE GENOMIC DNA]</scope>
    <source>
        <strain evidence="3">ATCC 43766 / DSM 16922 / JCM 21250 / NBRC 16016 / NCTC 11634 / CL345/78</strain>
    </source>
</reference>
<dbReference type="eggNOG" id="COG1216">
    <property type="taxonomic scope" value="Bacteria"/>
</dbReference>
<gene>
    <name evidence="2" type="ordered locus">Weevi_0611</name>
</gene>
<dbReference type="CDD" id="cd00761">
    <property type="entry name" value="Glyco_tranf_GTA_type"/>
    <property type="match status" value="1"/>
</dbReference>
<dbReference type="Proteomes" id="UP000008641">
    <property type="component" value="Chromosome"/>
</dbReference>
<organism evidence="2 3">
    <name type="scientific">Weeksella virosa (strain ATCC 43766 / DSM 16922 / JCM 21250 / CCUG 30538 / CDC 9751 / IAM 14551 / NBRC 16016 / NCTC 11634 / CL345/78)</name>
    <dbReference type="NCBI Taxonomy" id="865938"/>
    <lineage>
        <taxon>Bacteria</taxon>
        <taxon>Pseudomonadati</taxon>
        <taxon>Bacteroidota</taxon>
        <taxon>Flavobacteriia</taxon>
        <taxon>Flavobacteriales</taxon>
        <taxon>Weeksellaceae</taxon>
        <taxon>Weeksella</taxon>
    </lineage>
</organism>
<dbReference type="AlphaFoldDB" id="F0NZS1"/>
<dbReference type="InterPro" id="IPR001173">
    <property type="entry name" value="Glyco_trans_2-like"/>
</dbReference>
<dbReference type="PANTHER" id="PTHR22916:SF3">
    <property type="entry name" value="UDP-GLCNAC:BETAGAL BETA-1,3-N-ACETYLGLUCOSAMINYLTRANSFERASE-LIKE PROTEIN 1"/>
    <property type="match status" value="1"/>
</dbReference>
<name>F0NZS1_WEEVC</name>
<dbReference type="OrthoDB" id="396512at2"/>
<dbReference type="InterPro" id="IPR029044">
    <property type="entry name" value="Nucleotide-diphossugar_trans"/>
</dbReference>
<dbReference type="GO" id="GO:0016758">
    <property type="term" value="F:hexosyltransferase activity"/>
    <property type="evidence" value="ECO:0007669"/>
    <property type="project" value="UniProtKB-ARBA"/>
</dbReference>
<dbReference type="HOGENOM" id="CLU_025996_25_1_10"/>
<evidence type="ECO:0000313" key="3">
    <source>
        <dbReference type="Proteomes" id="UP000008641"/>
    </source>
</evidence>
<dbReference type="EMBL" id="CP002455">
    <property type="protein sequence ID" value="ADX67330.1"/>
    <property type="molecule type" value="Genomic_DNA"/>
</dbReference>
<dbReference type="KEGG" id="wvi:Weevi_0611"/>
<keyword evidence="3" id="KW-1185">Reference proteome</keyword>
<dbReference type="Gene3D" id="3.90.550.10">
    <property type="entry name" value="Spore Coat Polysaccharide Biosynthesis Protein SpsA, Chain A"/>
    <property type="match status" value="1"/>
</dbReference>
<dbReference type="PANTHER" id="PTHR22916">
    <property type="entry name" value="GLYCOSYLTRANSFERASE"/>
    <property type="match status" value="1"/>
</dbReference>
<dbReference type="STRING" id="865938.Weevi_0611"/>
<accession>F0NZS1</accession>
<sequence length="332" mass="39592">MQQPLVSINIPIYKCEAYIQRCMESVKAQTYPNIETIFVNDATPDNSVALIEEFMQNNPQLSMRLVHLEKNQGLSVVRNRGIDESSGKYIYMLDSDDYITPDCIEKLVINSEKYNVEISVAETVCEYEDTGERAYLFRINSINSIVMENERIFKRFVYGDWPIIAPNKLYLKSFITKNNLRFVPNLYSQDELWAFHCAEKLHSISFIHDTTYIYYLHSKSTIANKKKVNFENHQTILEWFTKSYHQTKNADRKKWIRKKIVNFKDLTMIMQYKFMRDDVSYWKQNYRRMKKAPSLKLSDYLTNDFTKKEKKANILYNLPAEIGYRLFKKRYE</sequence>
<dbReference type="RefSeq" id="WP_013597722.1">
    <property type="nucleotide sequence ID" value="NC_015144.1"/>
</dbReference>
<evidence type="ECO:0000313" key="2">
    <source>
        <dbReference type="EMBL" id="ADX67330.1"/>
    </source>
</evidence>
<protein>
    <submittedName>
        <fullName evidence="2">Glycosyl transferase family 2</fullName>
    </submittedName>
</protein>
<reference evidence="2 3" key="1">
    <citation type="journal article" date="2011" name="Stand. Genomic Sci.">
        <title>Complete genome sequence of Weeksella virosa type strain (9751).</title>
        <authorList>
            <person name="Lang E."/>
            <person name="Teshima H."/>
            <person name="Lucas S."/>
            <person name="Lapidus A."/>
            <person name="Hammon N."/>
            <person name="Deshpande S."/>
            <person name="Nolan M."/>
            <person name="Cheng J.F."/>
            <person name="Pitluck S."/>
            <person name="Liolios K."/>
            <person name="Pagani I."/>
            <person name="Mikhailova N."/>
            <person name="Ivanova N."/>
            <person name="Mavromatis K."/>
            <person name="Pati A."/>
            <person name="Tapia R."/>
            <person name="Han C."/>
            <person name="Goodwin L."/>
            <person name="Chen A."/>
            <person name="Palaniappan K."/>
            <person name="Land M."/>
            <person name="Hauser L."/>
            <person name="Chang Y.J."/>
            <person name="Jeffries C.D."/>
            <person name="Brambilla E.M."/>
            <person name="Kopitz M."/>
            <person name="Rohde M."/>
            <person name="Goker M."/>
            <person name="Tindall B.J."/>
            <person name="Detter J.C."/>
            <person name="Woyke T."/>
            <person name="Bristow J."/>
            <person name="Eisen J.A."/>
            <person name="Markowitz V."/>
            <person name="Hugenholtz P."/>
            <person name="Klenk H.P."/>
            <person name="Kyrpides N.C."/>
        </authorList>
    </citation>
    <scope>NUCLEOTIDE SEQUENCE [LARGE SCALE GENOMIC DNA]</scope>
    <source>
        <strain evidence="3">ATCC 43766 / DSM 16922 / JCM 21250 / NBRC 16016 / NCTC 11634 / CL345/78</strain>
    </source>
</reference>
<evidence type="ECO:0000259" key="1">
    <source>
        <dbReference type="Pfam" id="PF00535"/>
    </source>
</evidence>